<reference evidence="1 2" key="1">
    <citation type="submission" date="2020-10" db="EMBL/GenBank/DDBJ databases">
        <title>Connecting structure to function with the recovery of over 1000 high-quality activated sludge metagenome-assembled genomes encoding full-length rRNA genes using long-read sequencing.</title>
        <authorList>
            <person name="Singleton C.M."/>
            <person name="Petriglieri F."/>
            <person name="Kristensen J.M."/>
            <person name="Kirkegaard R.H."/>
            <person name="Michaelsen T.Y."/>
            <person name="Andersen M.H."/>
            <person name="Karst S.M."/>
            <person name="Dueholm M.S."/>
            <person name="Nielsen P.H."/>
            <person name="Albertsen M."/>
        </authorList>
    </citation>
    <scope>NUCLEOTIDE SEQUENCE [LARGE SCALE GENOMIC DNA]</scope>
    <source>
        <strain evidence="1">EsbW_18-Q3-R4-48_BATAC.463</strain>
    </source>
</reference>
<proteinExistence type="predicted"/>
<name>A0A935JYW9_9RHOO</name>
<evidence type="ECO:0000313" key="2">
    <source>
        <dbReference type="Proteomes" id="UP000739411"/>
    </source>
</evidence>
<dbReference type="EMBL" id="JADJMS010000042">
    <property type="protein sequence ID" value="MBK7416378.1"/>
    <property type="molecule type" value="Genomic_DNA"/>
</dbReference>
<dbReference type="AlphaFoldDB" id="A0A935JYW9"/>
<dbReference type="Proteomes" id="UP000739411">
    <property type="component" value="Unassembled WGS sequence"/>
</dbReference>
<accession>A0A935JYW9</accession>
<gene>
    <name evidence="1" type="ORF">IPJ38_16035</name>
</gene>
<protein>
    <submittedName>
        <fullName evidence="1">Uncharacterized protein</fullName>
    </submittedName>
</protein>
<organism evidence="1 2">
    <name type="scientific">Candidatus Dechloromonas phosphorivorans</name>
    <dbReference type="NCBI Taxonomy" id="2899244"/>
    <lineage>
        <taxon>Bacteria</taxon>
        <taxon>Pseudomonadati</taxon>
        <taxon>Pseudomonadota</taxon>
        <taxon>Betaproteobacteria</taxon>
        <taxon>Rhodocyclales</taxon>
        <taxon>Azonexaceae</taxon>
        <taxon>Dechloromonas</taxon>
    </lineage>
</organism>
<comment type="caution">
    <text evidence="1">The sequence shown here is derived from an EMBL/GenBank/DDBJ whole genome shotgun (WGS) entry which is preliminary data.</text>
</comment>
<sequence length="82" mass="8605">MSDDDGGGSLNSRLDFTVTQGGRFYLGVRDYDRGAGNYALAVALAVPDDFADDARTTSALPIGQAVDGRIEVAGTRTGWPSH</sequence>
<evidence type="ECO:0000313" key="1">
    <source>
        <dbReference type="EMBL" id="MBK7416378.1"/>
    </source>
</evidence>